<sequence length="196" mass="20162">MRGILAMTSAFRAGTVRVAALGAVTLPALLLASGPAVAEDAGSGAGAMSVRDCTAVDFEVAETAREGAAGTVHIEFELVKQPPLDPQDDVACTMYPSLANMYWGDSEGNPIGAEAAIEGEGGSVFALYPGDAATLTVSRPNPEVFDPEECEPTEVAGAHLFFQNDEGAEYVPTDGRDRVCANPDLGASTVSEITPA</sequence>
<dbReference type="Proteomes" id="UP000184452">
    <property type="component" value="Unassembled WGS sequence"/>
</dbReference>
<evidence type="ECO:0008006" key="4">
    <source>
        <dbReference type="Google" id="ProtNLM"/>
    </source>
</evidence>
<reference evidence="2 3" key="1">
    <citation type="submission" date="2016-11" db="EMBL/GenBank/DDBJ databases">
        <authorList>
            <person name="Jaros S."/>
            <person name="Januszkiewicz K."/>
            <person name="Wedrychowicz H."/>
        </authorList>
    </citation>
    <scope>NUCLEOTIDE SEQUENCE [LARGE SCALE GENOMIC DNA]</scope>
    <source>
        <strain evidence="2 3">CGMCC 4.5723</strain>
    </source>
</reference>
<evidence type="ECO:0000313" key="3">
    <source>
        <dbReference type="Proteomes" id="UP000184452"/>
    </source>
</evidence>
<keyword evidence="3" id="KW-1185">Reference proteome</keyword>
<feature type="chain" id="PRO_5013336861" description="DUF4232 domain-containing protein" evidence="1">
    <location>
        <begin position="39"/>
        <end position="196"/>
    </location>
</feature>
<evidence type="ECO:0000313" key="2">
    <source>
        <dbReference type="EMBL" id="SHJ73886.1"/>
    </source>
</evidence>
<dbReference type="AlphaFoldDB" id="A0A1M6LRY0"/>
<dbReference type="EMBL" id="FQZK01000009">
    <property type="protein sequence ID" value="SHJ73886.1"/>
    <property type="molecule type" value="Genomic_DNA"/>
</dbReference>
<feature type="signal peptide" evidence="1">
    <location>
        <begin position="1"/>
        <end position="38"/>
    </location>
</feature>
<protein>
    <recommendedName>
        <fullName evidence="4">DUF4232 domain-containing protein</fullName>
    </recommendedName>
</protein>
<organism evidence="2 3">
    <name type="scientific">Nocardiopsis flavescens</name>
    <dbReference type="NCBI Taxonomy" id="758803"/>
    <lineage>
        <taxon>Bacteria</taxon>
        <taxon>Bacillati</taxon>
        <taxon>Actinomycetota</taxon>
        <taxon>Actinomycetes</taxon>
        <taxon>Streptosporangiales</taxon>
        <taxon>Nocardiopsidaceae</taxon>
        <taxon>Nocardiopsis</taxon>
    </lineage>
</organism>
<gene>
    <name evidence="2" type="ORF">SAMN05421803_10933</name>
</gene>
<proteinExistence type="predicted"/>
<evidence type="ECO:0000256" key="1">
    <source>
        <dbReference type="SAM" id="SignalP"/>
    </source>
</evidence>
<name>A0A1M6LRY0_9ACTN</name>
<keyword evidence="1" id="KW-0732">Signal</keyword>
<accession>A0A1M6LRY0</accession>